<dbReference type="EMBL" id="KR029596">
    <property type="protein sequence ID" value="AKH47555.1"/>
    <property type="molecule type" value="Genomic_DNA"/>
</dbReference>
<accession>A0A0F7L6P2</accession>
<reference evidence="1" key="2">
    <citation type="submission" date="2015-03" db="EMBL/GenBank/DDBJ databases">
        <authorList>
            <person name="Chow C.-E.T."/>
            <person name="Winget D.M."/>
            <person name="White R.A.III."/>
            <person name="Hallam S.J."/>
            <person name="Suttle C.A."/>
        </authorList>
    </citation>
    <scope>NUCLEOTIDE SEQUENCE</scope>
    <source>
        <strain evidence="1">Oxic1_1</strain>
    </source>
</reference>
<protein>
    <submittedName>
        <fullName evidence="1">Uncharacterized protein</fullName>
    </submittedName>
</protein>
<organism evidence="1">
    <name type="scientific">uncultured marine virus</name>
    <dbReference type="NCBI Taxonomy" id="186617"/>
    <lineage>
        <taxon>Viruses</taxon>
        <taxon>environmental samples</taxon>
    </lineage>
</organism>
<reference evidence="1" key="1">
    <citation type="journal article" date="2015" name="Front. Microbiol.">
        <title>Combining genomic sequencing methods to explore viral diversity and reveal potential virus-host interactions.</title>
        <authorList>
            <person name="Chow C.E."/>
            <person name="Winget D.M."/>
            <person name="White R.A.III."/>
            <person name="Hallam S.J."/>
            <person name="Suttle C.A."/>
        </authorList>
    </citation>
    <scope>NUCLEOTIDE SEQUENCE</scope>
    <source>
        <strain evidence="1">Oxic1_1</strain>
    </source>
</reference>
<sequence length="52" mass="5743">MAMMPFTRDIWLAPSGIRTSAASISITNIVLPSYGYVDNIVMNCCRSISSTW</sequence>
<name>A0A0F7L6P2_9VIRU</name>
<proteinExistence type="predicted"/>
<evidence type="ECO:0000313" key="1">
    <source>
        <dbReference type="EMBL" id="AKH47555.1"/>
    </source>
</evidence>